<organism evidence="2 3">
    <name type="scientific">Chlorobaculum tepidum (strain ATCC 49652 / DSM 12025 / NBRC 103806 / TLS)</name>
    <name type="common">Chlorobium tepidum</name>
    <dbReference type="NCBI Taxonomy" id="194439"/>
    <lineage>
        <taxon>Bacteria</taxon>
        <taxon>Pseudomonadati</taxon>
        <taxon>Chlorobiota</taxon>
        <taxon>Chlorobiia</taxon>
        <taxon>Chlorobiales</taxon>
        <taxon>Chlorobiaceae</taxon>
        <taxon>Chlorobaculum</taxon>
    </lineage>
</organism>
<sequence>MRGCPLSTNTNAGAGYELSIMYFTRHYFIAFVMGWFSFS</sequence>
<evidence type="ECO:0000313" key="3">
    <source>
        <dbReference type="Proteomes" id="UP000001007"/>
    </source>
</evidence>
<keyword evidence="3" id="KW-1185">Reference proteome</keyword>
<dbReference type="KEGG" id="cte:CT1581"/>
<dbReference type="Proteomes" id="UP000001007">
    <property type="component" value="Chromosome"/>
</dbReference>
<dbReference type="EnsemblBacteria" id="AAM72806">
    <property type="protein sequence ID" value="AAM72806"/>
    <property type="gene ID" value="CT1581"/>
</dbReference>
<accession>Q8KC45</accession>
<dbReference type="HOGENOM" id="CLU_3306930_0_0_10"/>
<evidence type="ECO:0000256" key="1">
    <source>
        <dbReference type="SAM" id="Phobius"/>
    </source>
</evidence>
<feature type="transmembrane region" description="Helical" evidence="1">
    <location>
        <begin position="20"/>
        <end position="38"/>
    </location>
</feature>
<proteinExistence type="predicted"/>
<keyword evidence="1" id="KW-0472">Membrane</keyword>
<evidence type="ECO:0000313" key="2">
    <source>
        <dbReference type="EMBL" id="AAM72806.1"/>
    </source>
</evidence>
<name>Q8KC45_CHLTE</name>
<dbReference type="EMBL" id="AE006470">
    <property type="protein sequence ID" value="AAM72806.1"/>
    <property type="molecule type" value="Genomic_DNA"/>
</dbReference>
<reference evidence="2 3" key="1">
    <citation type="journal article" date="2002" name="Proc. Natl. Acad. Sci. U.S.A.">
        <title>The complete genome sequence of Chlorobium tepidum TLS, a photosynthetic, anaerobic, green-sulfur bacterium.</title>
        <authorList>
            <person name="Eisen J.A."/>
            <person name="Nelson K.E."/>
            <person name="Paulsen I.T."/>
            <person name="Heidelberg J.F."/>
            <person name="Wu M."/>
            <person name="Dodson R.J."/>
            <person name="Deboy R."/>
            <person name="Gwinn M.L."/>
            <person name="Nelson W.C."/>
            <person name="Haft D.H."/>
            <person name="Hickey E.K."/>
            <person name="Peterson J.D."/>
            <person name="Durkin A.S."/>
            <person name="Kolonay J.L."/>
            <person name="Yang F."/>
            <person name="Holt I."/>
            <person name="Umayam L.A."/>
            <person name="Mason T."/>
            <person name="Brenner M."/>
            <person name="Shea T.P."/>
            <person name="Parksey D."/>
            <person name="Nierman W.C."/>
            <person name="Feldblyum T.V."/>
            <person name="Hansen C.L."/>
            <person name="Craven M.B."/>
            <person name="Radune D."/>
            <person name="Vamathevan J."/>
            <person name="Khouri H."/>
            <person name="White O."/>
            <person name="Gruber T.M."/>
            <person name="Ketchum K.A."/>
            <person name="Venter J.C."/>
            <person name="Tettelin H."/>
            <person name="Bryant D.A."/>
            <person name="Fraser C.M."/>
        </authorList>
    </citation>
    <scope>NUCLEOTIDE SEQUENCE [LARGE SCALE GENOMIC DNA]</scope>
    <source>
        <strain evidence="3">ATCC 49652 / DSM 12025 / NBRC 103806 / TLS</strain>
    </source>
</reference>
<gene>
    <name evidence="2" type="ordered locus">CT1581</name>
</gene>
<protein>
    <submittedName>
        <fullName evidence="2">Uncharacterized protein</fullName>
    </submittedName>
</protein>
<keyword evidence="1" id="KW-0812">Transmembrane</keyword>
<keyword evidence="1" id="KW-1133">Transmembrane helix</keyword>
<dbReference type="AlphaFoldDB" id="Q8KC45"/>